<organism evidence="2 3">
    <name type="scientific">Candidatus Muproteobacteria bacterium RBG_16_65_34</name>
    <dbReference type="NCBI Taxonomy" id="1817760"/>
    <lineage>
        <taxon>Bacteria</taxon>
        <taxon>Pseudomonadati</taxon>
        <taxon>Pseudomonadota</taxon>
        <taxon>Candidatus Muproteobacteria</taxon>
    </lineage>
</organism>
<accession>A0A1F6TKL7</accession>
<sequence length="69" mass="7818">MRLRSKNRPFLDGNKRTAADCMPTFLALNGIEPILTPEQLFEWALQVAVGELDRAGLAKLLRAHSRRSR</sequence>
<dbReference type="Proteomes" id="UP000178885">
    <property type="component" value="Unassembled WGS sequence"/>
</dbReference>
<dbReference type="EMBL" id="MFSU01000099">
    <property type="protein sequence ID" value="OGI45652.1"/>
    <property type="molecule type" value="Genomic_DNA"/>
</dbReference>
<dbReference type="STRING" id="1817760.A2151_02245"/>
<dbReference type="InterPro" id="IPR003812">
    <property type="entry name" value="Fido"/>
</dbReference>
<evidence type="ECO:0000313" key="2">
    <source>
        <dbReference type="EMBL" id="OGI45652.1"/>
    </source>
</evidence>
<name>A0A1F6TKL7_9PROT</name>
<dbReference type="PROSITE" id="PS51459">
    <property type="entry name" value="FIDO"/>
    <property type="match status" value="1"/>
</dbReference>
<proteinExistence type="predicted"/>
<dbReference type="Gene3D" id="1.20.120.1870">
    <property type="entry name" value="Fic/DOC protein, Fido domain"/>
    <property type="match status" value="1"/>
</dbReference>
<protein>
    <recommendedName>
        <fullName evidence="1">Fido domain-containing protein</fullName>
    </recommendedName>
</protein>
<gene>
    <name evidence="2" type="ORF">A2151_02245</name>
</gene>
<dbReference type="AlphaFoldDB" id="A0A1F6TKL7"/>
<dbReference type="InterPro" id="IPR053737">
    <property type="entry name" value="Type_II_TA_Toxin"/>
</dbReference>
<evidence type="ECO:0000313" key="3">
    <source>
        <dbReference type="Proteomes" id="UP000178885"/>
    </source>
</evidence>
<evidence type="ECO:0000259" key="1">
    <source>
        <dbReference type="PROSITE" id="PS51459"/>
    </source>
</evidence>
<comment type="caution">
    <text evidence="2">The sequence shown here is derived from an EMBL/GenBank/DDBJ whole genome shotgun (WGS) entry which is preliminary data.</text>
</comment>
<feature type="domain" description="Fido" evidence="1">
    <location>
        <begin position="1"/>
        <end position="63"/>
    </location>
</feature>
<reference evidence="2 3" key="1">
    <citation type="journal article" date="2016" name="Nat. Commun.">
        <title>Thousands of microbial genomes shed light on interconnected biogeochemical processes in an aquifer system.</title>
        <authorList>
            <person name="Anantharaman K."/>
            <person name="Brown C.T."/>
            <person name="Hug L.A."/>
            <person name="Sharon I."/>
            <person name="Castelle C.J."/>
            <person name="Probst A.J."/>
            <person name="Thomas B.C."/>
            <person name="Singh A."/>
            <person name="Wilkins M.J."/>
            <person name="Karaoz U."/>
            <person name="Brodie E.L."/>
            <person name="Williams K.H."/>
            <person name="Hubbard S.S."/>
            <person name="Banfield J.F."/>
        </authorList>
    </citation>
    <scope>NUCLEOTIDE SEQUENCE [LARGE SCALE GENOMIC DNA]</scope>
</reference>